<dbReference type="RefSeq" id="WP_379022514.1">
    <property type="nucleotide sequence ID" value="NZ_JBHUGY010000035.1"/>
</dbReference>
<feature type="domain" description="Bacterial type II secretion system protein E" evidence="4">
    <location>
        <begin position="391"/>
        <end position="405"/>
    </location>
</feature>
<accession>A0ABW4WH03</accession>
<evidence type="ECO:0000259" key="4">
    <source>
        <dbReference type="PROSITE" id="PS00662"/>
    </source>
</evidence>
<dbReference type="InterPro" id="IPR001482">
    <property type="entry name" value="T2SS/T4SS_dom"/>
</dbReference>
<dbReference type="Pfam" id="PF05157">
    <property type="entry name" value="MshEN"/>
    <property type="match status" value="1"/>
</dbReference>
<dbReference type="CDD" id="cd01129">
    <property type="entry name" value="PulE-GspE-like"/>
    <property type="match status" value="1"/>
</dbReference>
<dbReference type="PANTHER" id="PTHR30258">
    <property type="entry name" value="TYPE II SECRETION SYSTEM PROTEIN GSPE-RELATED"/>
    <property type="match status" value="1"/>
</dbReference>
<dbReference type="Proteomes" id="UP001597349">
    <property type="component" value="Unassembled WGS sequence"/>
</dbReference>
<comment type="caution">
    <text evidence="5">The sequence shown here is derived from an EMBL/GenBank/DDBJ whole genome shotgun (WGS) entry which is preliminary data.</text>
</comment>
<comment type="similarity">
    <text evidence="1">Belongs to the GSP E family.</text>
</comment>
<reference evidence="6" key="1">
    <citation type="journal article" date="2019" name="Int. J. Syst. Evol. Microbiol.">
        <title>The Global Catalogue of Microorganisms (GCM) 10K type strain sequencing project: providing services to taxonomists for standard genome sequencing and annotation.</title>
        <authorList>
            <consortium name="The Broad Institute Genomics Platform"/>
            <consortium name="The Broad Institute Genome Sequencing Center for Infectious Disease"/>
            <person name="Wu L."/>
            <person name="Ma J."/>
        </authorList>
    </citation>
    <scope>NUCLEOTIDE SEQUENCE [LARGE SCALE GENOMIC DNA]</scope>
    <source>
        <strain evidence="6">CGMCC 1.16226</strain>
    </source>
</reference>
<name>A0ABW4WH03_9HYPH</name>
<keyword evidence="2" id="KW-0547">Nucleotide-binding</keyword>
<gene>
    <name evidence="5" type="ORF">ACFSQT_23215</name>
</gene>
<dbReference type="SMART" id="SM00382">
    <property type="entry name" value="AAA"/>
    <property type="match status" value="1"/>
</dbReference>
<evidence type="ECO:0000256" key="1">
    <source>
        <dbReference type="ARBA" id="ARBA00006611"/>
    </source>
</evidence>
<dbReference type="SUPFAM" id="SSF52540">
    <property type="entry name" value="P-loop containing nucleoside triphosphate hydrolases"/>
    <property type="match status" value="1"/>
</dbReference>
<proteinExistence type="inferred from homology"/>
<keyword evidence="6" id="KW-1185">Reference proteome</keyword>
<dbReference type="InterPro" id="IPR007831">
    <property type="entry name" value="T2SS_GspE_N"/>
</dbReference>
<dbReference type="Gene3D" id="3.30.300.160">
    <property type="entry name" value="Type II secretion system, protein E, N-terminal domain"/>
    <property type="match status" value="1"/>
</dbReference>
<dbReference type="Gene3D" id="3.40.50.300">
    <property type="entry name" value="P-loop containing nucleotide triphosphate hydrolases"/>
    <property type="match status" value="1"/>
</dbReference>
<dbReference type="InterPro" id="IPR027417">
    <property type="entry name" value="P-loop_NTPase"/>
</dbReference>
<dbReference type="Pfam" id="PF00437">
    <property type="entry name" value="T2SSE"/>
    <property type="match status" value="1"/>
</dbReference>
<evidence type="ECO:0000256" key="3">
    <source>
        <dbReference type="ARBA" id="ARBA00022840"/>
    </source>
</evidence>
<dbReference type="EMBL" id="JBHUGY010000035">
    <property type="protein sequence ID" value="MFD2055866.1"/>
    <property type="molecule type" value="Genomic_DNA"/>
</dbReference>
<dbReference type="InterPro" id="IPR037257">
    <property type="entry name" value="T2SS_E_N_sf"/>
</dbReference>
<dbReference type="Gene3D" id="3.30.450.90">
    <property type="match status" value="1"/>
</dbReference>
<dbReference type="SUPFAM" id="SSF160246">
    <property type="entry name" value="EspE N-terminal domain-like"/>
    <property type="match status" value="1"/>
</dbReference>
<dbReference type="PROSITE" id="PS00662">
    <property type="entry name" value="T2SP_E"/>
    <property type="match status" value="1"/>
</dbReference>
<evidence type="ECO:0000256" key="2">
    <source>
        <dbReference type="ARBA" id="ARBA00022741"/>
    </source>
</evidence>
<evidence type="ECO:0000313" key="5">
    <source>
        <dbReference type="EMBL" id="MFD2055866.1"/>
    </source>
</evidence>
<sequence>MNASSQTLGQNRGQTQGIEAFLAFLEGEKVLTAHAAQRALGASRTSGHPFDTVMTELGLIGEQELANSLSRYLDAPMPVEIPEQVSPEMLAGVPLAYLRENAILPLQMDAERLVVAVADPFSSATIDALAFHYERTLALRILPRRMIGECIDRIEQSAMAAVSNGGNGGETVDFGPDDLERLKDFAREAPIVRFVAETIHKAVDARATDIHIEPLEDHVRIRFRHDGMLSTVDTASIAMLSGISTRIKILSRLNIAERRLPQDGRMRIAVRGRDVDLRVSVIPSIHGEAIVLRILDRVGVELKLEKLGFDGAAQAKIRNMSQSANGIVLITGPTGSGKTTTLYSILAERSRPDVKIFTVEDPVEYRMAGITQLQVNPAIDLDFAAALRSILRQDPDIILLGEIRDRETAQVAVQAALTGHLVFSTLHTNSAAGALTRLRDMGIDGYLLGATIRGVIAQRLLRRVCPTCGGADQTVPACRTCNGSGYSGRTVTYEMLQVSPRIAELIDQGAGEMEIGKIAAEDDLVPMSVHATALARSQVTTMDEVRRVIDLAGDG</sequence>
<keyword evidence="3" id="KW-0067">ATP-binding</keyword>
<dbReference type="InterPro" id="IPR003593">
    <property type="entry name" value="AAA+_ATPase"/>
</dbReference>
<evidence type="ECO:0000313" key="6">
    <source>
        <dbReference type="Proteomes" id="UP001597349"/>
    </source>
</evidence>
<dbReference type="PANTHER" id="PTHR30258:SF2">
    <property type="entry name" value="COMG OPERON PROTEIN 1"/>
    <property type="match status" value="1"/>
</dbReference>
<protein>
    <submittedName>
        <fullName evidence="5">GspE/PulE family protein</fullName>
    </submittedName>
</protein>
<organism evidence="5 6">
    <name type="scientific">Mesorhizobium calcicola</name>
    <dbReference type="NCBI Taxonomy" id="1300310"/>
    <lineage>
        <taxon>Bacteria</taxon>
        <taxon>Pseudomonadati</taxon>
        <taxon>Pseudomonadota</taxon>
        <taxon>Alphaproteobacteria</taxon>
        <taxon>Hyphomicrobiales</taxon>
        <taxon>Phyllobacteriaceae</taxon>
        <taxon>Mesorhizobium</taxon>
    </lineage>
</organism>